<sequence>MQDLIWTAVTIAFFVLSVAYVHFCDRVR</sequence>
<keyword evidence="1" id="KW-1133">Transmembrane helix</keyword>
<evidence type="ECO:0000313" key="2">
    <source>
        <dbReference type="EMBL" id="SPF40975.1"/>
    </source>
</evidence>
<protein>
    <submittedName>
        <fullName evidence="2">Uncharacterized protein</fullName>
    </submittedName>
</protein>
<reference evidence="3" key="1">
    <citation type="submission" date="2018-02" db="EMBL/GenBank/DDBJ databases">
        <authorList>
            <person name="Hausmann B."/>
        </authorList>
    </citation>
    <scope>NUCLEOTIDE SEQUENCE [LARGE SCALE GENOMIC DNA]</scope>
    <source>
        <strain evidence="3">Peat soil MAG SbA1</strain>
    </source>
</reference>
<evidence type="ECO:0000313" key="3">
    <source>
        <dbReference type="Proteomes" id="UP000238701"/>
    </source>
</evidence>
<organism evidence="2 3">
    <name type="scientific">Candidatus Sulfotelmatobacter kueseliae</name>
    <dbReference type="NCBI Taxonomy" id="2042962"/>
    <lineage>
        <taxon>Bacteria</taxon>
        <taxon>Pseudomonadati</taxon>
        <taxon>Acidobacteriota</taxon>
        <taxon>Terriglobia</taxon>
        <taxon>Terriglobales</taxon>
        <taxon>Candidatus Korobacteraceae</taxon>
        <taxon>Candidatus Sulfotelmatobacter</taxon>
    </lineage>
</organism>
<proteinExistence type="predicted"/>
<evidence type="ECO:0000256" key="1">
    <source>
        <dbReference type="SAM" id="Phobius"/>
    </source>
</evidence>
<feature type="transmembrane region" description="Helical" evidence="1">
    <location>
        <begin position="6"/>
        <end position="23"/>
    </location>
</feature>
<dbReference type="Proteomes" id="UP000238701">
    <property type="component" value="Unassembled WGS sequence"/>
</dbReference>
<dbReference type="EMBL" id="OMOD01000127">
    <property type="protein sequence ID" value="SPF40975.1"/>
    <property type="molecule type" value="Genomic_DNA"/>
</dbReference>
<name>A0A2U3KMX8_9BACT</name>
<keyword evidence="1" id="KW-0472">Membrane</keyword>
<accession>A0A2U3KMX8</accession>
<dbReference type="AlphaFoldDB" id="A0A2U3KMX8"/>
<keyword evidence="1" id="KW-0812">Transmembrane</keyword>
<gene>
    <name evidence="2" type="ORF">SBA1_340016</name>
</gene>